<name>A0AAE4RXI3_9BACT</name>
<evidence type="ECO:0000313" key="4">
    <source>
        <dbReference type="Proteomes" id="UP000324870"/>
    </source>
</evidence>
<evidence type="ECO:0000313" key="5">
    <source>
        <dbReference type="Proteomes" id="UP001181347"/>
    </source>
</evidence>
<comment type="caution">
    <text evidence="3">The sequence shown here is derived from an EMBL/GenBank/DDBJ whole genome shotgun (WGS) entry which is preliminary data.</text>
</comment>
<dbReference type="Proteomes" id="UP001181347">
    <property type="component" value="Unassembled WGS sequence"/>
</dbReference>
<reference evidence="3" key="2">
    <citation type="submission" date="2023-10" db="EMBL/GenBank/DDBJ databases">
        <title>Genome Sequence of the Bacteria from From Gut Wall in Crohn's Disease.</title>
        <authorList>
            <person name="Rodriguez-Palacios A."/>
        </authorList>
    </citation>
    <scope>NUCLEOTIDE SEQUENCE</scope>
    <source>
        <strain evidence="3">CavFT-hAR58</strain>
    </source>
</reference>
<keyword evidence="4" id="KW-1185">Reference proteome</keyword>
<proteinExistence type="predicted"/>
<dbReference type="AlphaFoldDB" id="A0AAE4RXI3"/>
<protein>
    <submittedName>
        <fullName evidence="3">Uncharacterized protein</fullName>
    </submittedName>
</protein>
<sequence length="179" mass="19585">MIRQPESPKTFVWRICSAHVIAYFTAGVFALLFLDYRTHFSSESLALLMRPVSSPWVALGPGLQIFRGVLIALALLPVRGFLYGKNGFLKLAWLVLGLSFISTIGPTPGSFDGYIYTILPVQYHLGGIPEAVLYTALFAGILAFWHKSGKRYVTTLSIVLVAVIVLFSVMGFLGAAQAE</sequence>
<dbReference type="RefSeq" id="WP_022043763.1">
    <property type="nucleotide sequence ID" value="NZ_BAAFKU010000004.1"/>
</dbReference>
<dbReference type="EMBL" id="JAWDES010000005">
    <property type="protein sequence ID" value="MDU0259726.1"/>
    <property type="molecule type" value="Genomic_DNA"/>
</dbReference>
<evidence type="ECO:0000256" key="1">
    <source>
        <dbReference type="SAM" id="Phobius"/>
    </source>
</evidence>
<keyword evidence="1" id="KW-1133">Transmembrane helix</keyword>
<gene>
    <name evidence="2" type="ORF">F2A26_10405</name>
    <name evidence="3" type="ORF">RVH17_06300</name>
</gene>
<feature type="transmembrane region" description="Helical" evidence="1">
    <location>
        <begin position="12"/>
        <end position="34"/>
    </location>
</feature>
<reference evidence="2 4" key="1">
    <citation type="journal article" date="2019" name="Nat. Med.">
        <title>A library of human gut bacterial isolates paired with longitudinal multiomics data enables mechanistic microbiome research.</title>
        <authorList>
            <person name="Poyet M."/>
            <person name="Groussin M."/>
            <person name="Gibbons S.M."/>
            <person name="Avila-Pacheco J."/>
            <person name="Jiang X."/>
            <person name="Kearney S.M."/>
            <person name="Perrotta A.R."/>
            <person name="Berdy B."/>
            <person name="Zhao S."/>
            <person name="Lieberman T.D."/>
            <person name="Swanson P.K."/>
            <person name="Smith M."/>
            <person name="Roesemann S."/>
            <person name="Alexander J.E."/>
            <person name="Rich S.A."/>
            <person name="Livny J."/>
            <person name="Vlamakis H."/>
            <person name="Clish C."/>
            <person name="Bullock K."/>
            <person name="Deik A."/>
            <person name="Scott J."/>
            <person name="Pierce K.A."/>
            <person name="Xavier R.J."/>
            <person name="Alm E.J."/>
        </authorList>
    </citation>
    <scope>NUCLEOTIDE SEQUENCE [LARGE SCALE GENOMIC DNA]</scope>
    <source>
        <strain evidence="2 4">BIOML-A1</strain>
    </source>
</reference>
<evidence type="ECO:0000313" key="2">
    <source>
        <dbReference type="EMBL" id="KAA3158614.1"/>
    </source>
</evidence>
<evidence type="ECO:0000313" key="3">
    <source>
        <dbReference type="EMBL" id="MDU0259726.1"/>
    </source>
</evidence>
<dbReference type="Proteomes" id="UP000324870">
    <property type="component" value="Unassembled WGS sequence"/>
</dbReference>
<keyword evidence="1" id="KW-0472">Membrane</keyword>
<organism evidence="3 5">
    <name type="scientific">Alistipes finegoldii</name>
    <dbReference type="NCBI Taxonomy" id="214856"/>
    <lineage>
        <taxon>Bacteria</taxon>
        <taxon>Pseudomonadati</taxon>
        <taxon>Bacteroidota</taxon>
        <taxon>Bacteroidia</taxon>
        <taxon>Bacteroidales</taxon>
        <taxon>Rikenellaceae</taxon>
        <taxon>Alistipes</taxon>
    </lineage>
</organism>
<feature type="transmembrane region" description="Helical" evidence="1">
    <location>
        <begin position="152"/>
        <end position="176"/>
    </location>
</feature>
<dbReference type="EMBL" id="VVND01000016">
    <property type="protein sequence ID" value="KAA3158614.1"/>
    <property type="molecule type" value="Genomic_DNA"/>
</dbReference>
<feature type="transmembrane region" description="Helical" evidence="1">
    <location>
        <begin position="125"/>
        <end position="145"/>
    </location>
</feature>
<feature type="transmembrane region" description="Helical" evidence="1">
    <location>
        <begin position="54"/>
        <end position="76"/>
    </location>
</feature>
<keyword evidence="1" id="KW-0812">Transmembrane</keyword>
<feature type="transmembrane region" description="Helical" evidence="1">
    <location>
        <begin position="88"/>
        <end position="105"/>
    </location>
</feature>
<accession>A0AAE4RXI3</accession>